<dbReference type="PANTHER" id="PTHR30346:SF0">
    <property type="entry name" value="HCA OPERON TRANSCRIPTIONAL ACTIVATOR HCAR"/>
    <property type="match status" value="1"/>
</dbReference>
<dbReference type="Gene3D" id="1.10.10.10">
    <property type="entry name" value="Winged helix-like DNA-binding domain superfamily/Winged helix DNA-binding domain"/>
    <property type="match status" value="1"/>
</dbReference>
<evidence type="ECO:0000256" key="3">
    <source>
        <dbReference type="ARBA" id="ARBA00023125"/>
    </source>
</evidence>
<accession>A0ABP7CYC3</accession>
<dbReference type="SUPFAM" id="SSF46785">
    <property type="entry name" value="Winged helix' DNA-binding domain"/>
    <property type="match status" value="1"/>
</dbReference>
<evidence type="ECO:0000259" key="5">
    <source>
        <dbReference type="PROSITE" id="PS50931"/>
    </source>
</evidence>
<evidence type="ECO:0000256" key="1">
    <source>
        <dbReference type="ARBA" id="ARBA00009437"/>
    </source>
</evidence>
<dbReference type="InterPro" id="IPR005119">
    <property type="entry name" value="LysR_subst-bd"/>
</dbReference>
<evidence type="ECO:0000313" key="6">
    <source>
        <dbReference type="EMBL" id="GAA3696620.1"/>
    </source>
</evidence>
<keyword evidence="3" id="KW-0238">DNA-binding</keyword>
<proteinExistence type="inferred from homology"/>
<dbReference type="Pfam" id="PF03466">
    <property type="entry name" value="LysR_substrate"/>
    <property type="match status" value="1"/>
</dbReference>
<evidence type="ECO:0000313" key="7">
    <source>
        <dbReference type="Proteomes" id="UP001500752"/>
    </source>
</evidence>
<comment type="caution">
    <text evidence="6">The sequence shown here is derived from an EMBL/GenBank/DDBJ whole genome shotgun (WGS) entry which is preliminary data.</text>
</comment>
<keyword evidence="7" id="KW-1185">Reference proteome</keyword>
<comment type="similarity">
    <text evidence="1">Belongs to the LysR transcriptional regulatory family.</text>
</comment>
<dbReference type="InterPro" id="IPR000847">
    <property type="entry name" value="LysR_HTH_N"/>
</dbReference>
<gene>
    <name evidence="6" type="ORF">GCM10023081_37080</name>
</gene>
<evidence type="ECO:0000256" key="2">
    <source>
        <dbReference type="ARBA" id="ARBA00023015"/>
    </source>
</evidence>
<keyword evidence="4" id="KW-0804">Transcription</keyword>
<dbReference type="Proteomes" id="UP001500752">
    <property type="component" value="Unassembled WGS sequence"/>
</dbReference>
<dbReference type="Pfam" id="PF00126">
    <property type="entry name" value="HTH_1"/>
    <property type="match status" value="1"/>
</dbReference>
<feature type="domain" description="HTH lysR-type" evidence="5">
    <location>
        <begin position="3"/>
        <end position="60"/>
    </location>
</feature>
<keyword evidence="2" id="KW-0805">Transcription regulation</keyword>
<dbReference type="SUPFAM" id="SSF53850">
    <property type="entry name" value="Periplasmic binding protein-like II"/>
    <property type="match status" value="1"/>
</dbReference>
<evidence type="ECO:0000256" key="4">
    <source>
        <dbReference type="ARBA" id="ARBA00023163"/>
    </source>
</evidence>
<dbReference type="RefSeq" id="WP_345153158.1">
    <property type="nucleotide sequence ID" value="NZ_BAABEO010000024.1"/>
</dbReference>
<organism evidence="6 7">
    <name type="scientific">Arthrobacter ginkgonis</name>
    <dbReference type="NCBI Taxonomy" id="1630594"/>
    <lineage>
        <taxon>Bacteria</taxon>
        <taxon>Bacillati</taxon>
        <taxon>Actinomycetota</taxon>
        <taxon>Actinomycetes</taxon>
        <taxon>Micrococcales</taxon>
        <taxon>Micrococcaceae</taxon>
        <taxon>Arthrobacter</taxon>
    </lineage>
</organism>
<protein>
    <submittedName>
        <fullName evidence="6">LysR family transcriptional regulator</fullName>
    </submittedName>
</protein>
<dbReference type="InterPro" id="IPR036388">
    <property type="entry name" value="WH-like_DNA-bd_sf"/>
</dbReference>
<dbReference type="Gene3D" id="3.40.190.10">
    <property type="entry name" value="Periplasmic binding protein-like II"/>
    <property type="match status" value="2"/>
</dbReference>
<dbReference type="EMBL" id="BAABEO010000024">
    <property type="protein sequence ID" value="GAA3696620.1"/>
    <property type="molecule type" value="Genomic_DNA"/>
</dbReference>
<dbReference type="PROSITE" id="PS50931">
    <property type="entry name" value="HTH_LYSR"/>
    <property type="match status" value="1"/>
</dbReference>
<name>A0ABP7CYC3_9MICC</name>
<reference evidence="7" key="1">
    <citation type="journal article" date="2019" name="Int. J. Syst. Evol. Microbiol.">
        <title>The Global Catalogue of Microorganisms (GCM) 10K type strain sequencing project: providing services to taxonomists for standard genome sequencing and annotation.</title>
        <authorList>
            <consortium name="The Broad Institute Genomics Platform"/>
            <consortium name="The Broad Institute Genome Sequencing Center for Infectious Disease"/>
            <person name="Wu L."/>
            <person name="Ma J."/>
        </authorList>
    </citation>
    <scope>NUCLEOTIDE SEQUENCE [LARGE SCALE GENOMIC DNA]</scope>
    <source>
        <strain evidence="7">JCM 30742</strain>
    </source>
</reference>
<dbReference type="InterPro" id="IPR036390">
    <property type="entry name" value="WH_DNA-bd_sf"/>
</dbReference>
<sequence>MTIDARHLRVFLAVAAEGNFTRAAAALHVSQPALSRTLRQLEEHLGLTLLDRSTHHVALTLEGERYQPRAAAAIAALDAALDPDQTASRPLRLGHAWSALGRHTGKLMQEWQAAHPEIPLLLRRIDDRLAGLATGQADAAVLRGAPGRAGVETVRLFTEERIAALPAAHPLAGRTSLTLSDLADQTIVINTVSGTTTLALWPPESRPPHTVEVTNTDDWILAVIAGSGIGITGASTAASYAPEGLVYRPLAGAPPVDVFLAWTDPPAHPAVPDLVRIASACFRADSALASPPGTPEATVAE</sequence>
<dbReference type="PRINTS" id="PR00039">
    <property type="entry name" value="HTHLYSR"/>
</dbReference>
<dbReference type="PANTHER" id="PTHR30346">
    <property type="entry name" value="TRANSCRIPTIONAL DUAL REGULATOR HCAR-RELATED"/>
    <property type="match status" value="1"/>
</dbReference>